<dbReference type="EMBL" id="QEWR01000002">
    <property type="protein sequence ID" value="PWD84622.1"/>
    <property type="molecule type" value="Genomic_DNA"/>
</dbReference>
<dbReference type="EC" id="3.4.13.22" evidence="9 10"/>
<keyword evidence="12" id="KW-1185">Reference proteome</keyword>
<keyword evidence="5 9" id="KW-0862">Zinc</keyword>
<dbReference type="HAMAP" id="MF_01924">
    <property type="entry name" value="A_A_dipeptidase"/>
    <property type="match status" value="1"/>
</dbReference>
<keyword evidence="3 9" id="KW-0479">Metal-binding</keyword>
<evidence type="ECO:0000256" key="3">
    <source>
        <dbReference type="ARBA" id="ARBA00022723"/>
    </source>
</evidence>
<dbReference type="Gene3D" id="3.30.1380.10">
    <property type="match status" value="1"/>
</dbReference>
<evidence type="ECO:0000256" key="10">
    <source>
        <dbReference type="PIRNR" id="PIRNR026671"/>
    </source>
</evidence>
<feature type="binding site" evidence="9">
    <location>
        <position position="217"/>
    </location>
    <ligand>
        <name>Zn(2+)</name>
        <dbReference type="ChEBI" id="CHEBI:29105"/>
        <note>catalytic</note>
    </ligand>
</feature>
<evidence type="ECO:0000256" key="5">
    <source>
        <dbReference type="ARBA" id="ARBA00022833"/>
    </source>
</evidence>
<gene>
    <name evidence="9" type="primary">ddpX</name>
    <name evidence="11" type="ORF">DC082_03565</name>
</gene>
<feature type="binding site" evidence="9">
    <location>
        <position position="143"/>
    </location>
    <ligand>
        <name>Zn(2+)</name>
        <dbReference type="ChEBI" id="CHEBI:29105"/>
        <note>catalytic</note>
    </ligand>
</feature>
<evidence type="ECO:0000256" key="9">
    <source>
        <dbReference type="HAMAP-Rule" id="MF_01924"/>
    </source>
</evidence>
<evidence type="ECO:0000256" key="6">
    <source>
        <dbReference type="ARBA" id="ARBA00022997"/>
    </source>
</evidence>
<comment type="function">
    <text evidence="9 10">Catalyzes hydrolysis of the D-alanyl-D-alanine dipeptide.</text>
</comment>
<dbReference type="GO" id="GO:0160237">
    <property type="term" value="F:D-Ala-D-Ala dipeptidase activity"/>
    <property type="evidence" value="ECO:0007669"/>
    <property type="project" value="UniProtKB-EC"/>
</dbReference>
<reference evidence="11 12" key="1">
    <citation type="journal article" date="2018" name="Genome Announc.">
        <title>Ignatzschineria cameli sp. nov., isolated from necrotic foot tissue of dromedaries (Camelus dromedarius) and associated maggots (Wohlfahrtia species) in Dubai.</title>
        <authorList>
            <person name="Tsang C.C."/>
            <person name="Tang J.Y."/>
            <person name="Fong J.Y."/>
            <person name="Kinne J."/>
            <person name="Lee H.H."/>
            <person name="Joseph M."/>
            <person name="Jose S."/>
            <person name="Schuster R.K."/>
            <person name="Tang Y."/>
            <person name="Sivakumar S."/>
            <person name="Chen J.H."/>
            <person name="Teng J.L."/>
            <person name="Lau S.K."/>
            <person name="Wernery U."/>
            <person name="Woo P.C."/>
        </authorList>
    </citation>
    <scope>NUCLEOTIDE SEQUENCE [LARGE SCALE GENOMIC DNA]</scope>
    <source>
        <strain evidence="11 12">KCTC 22643</strain>
    </source>
</reference>
<dbReference type="CDD" id="cd14843">
    <property type="entry name" value="D-Ala-D-Ala_dipeptidase_like"/>
    <property type="match status" value="1"/>
</dbReference>
<keyword evidence="6 9" id="KW-0224">Dipeptidase</keyword>
<sequence>MLVEDWLKTPIVKNHLAWEKVGKIEIDSTHQLHQEPLVKVMPTTRMRVYSAYYHDGISGALESIYLRQSVLERLEQLIDQLPENLGLLLLDGWRPVAVQESLRHNFREDLERSYPDFNKDQIEDLLDQFVAKPSADPLAPSPHLTGGSIDLTLFDLTTESEIDMGTSFDAMEEASWSHYFEENTTDVEDRDIRDYRRLLINGMTAMGFTNLPSEWWHFDFGNQLWGYYRGKQAFYGIASLSAQ</sequence>
<comment type="caution">
    <text evidence="11">The sequence shown here is derived from an EMBL/GenBank/DDBJ whole genome shotgun (WGS) entry which is preliminary data.</text>
</comment>
<accession>A0A2U2AN33</accession>
<name>A0A2U2AN33_9GAMM</name>
<dbReference type="PANTHER" id="PTHR43126:SF2">
    <property type="entry name" value="D-ALANYL-D-ALANINE DIPEPTIDASE"/>
    <property type="match status" value="1"/>
</dbReference>
<feature type="site" description="Transition state stabilizer" evidence="9">
    <location>
        <position position="94"/>
    </location>
</feature>
<dbReference type="Pfam" id="PF01427">
    <property type="entry name" value="Peptidase_M15"/>
    <property type="match status" value="1"/>
</dbReference>
<keyword evidence="8 10" id="KW-0961">Cell wall biogenesis/degradation</keyword>
<dbReference type="SUPFAM" id="SSF55166">
    <property type="entry name" value="Hedgehog/DD-peptidase"/>
    <property type="match status" value="1"/>
</dbReference>
<proteinExistence type="inferred from homology"/>
<dbReference type="GO" id="GO:0008237">
    <property type="term" value="F:metallopeptidase activity"/>
    <property type="evidence" value="ECO:0007669"/>
    <property type="project" value="UniProtKB-KW"/>
</dbReference>
<keyword evidence="7 9" id="KW-0482">Metalloprotease</keyword>
<protein>
    <recommendedName>
        <fullName evidence="9 10">D-alanyl-D-alanine dipeptidase</fullName>
        <shortName evidence="9 10">D-Ala-D-Ala dipeptidase</shortName>
        <ecNumber evidence="9 10">3.4.13.22</ecNumber>
    </recommendedName>
</protein>
<dbReference type="Proteomes" id="UP000244948">
    <property type="component" value="Unassembled WGS sequence"/>
</dbReference>
<comment type="cofactor">
    <cofactor evidence="9">
        <name>Zn(2+)</name>
        <dbReference type="ChEBI" id="CHEBI:29105"/>
    </cofactor>
    <text evidence="9">Binds 1 zinc ion per subunit.</text>
</comment>
<dbReference type="PIRSF" id="PIRSF026671">
    <property type="entry name" value="AA_dipeptidase"/>
    <property type="match status" value="1"/>
</dbReference>
<evidence type="ECO:0000256" key="4">
    <source>
        <dbReference type="ARBA" id="ARBA00022801"/>
    </source>
</evidence>
<evidence type="ECO:0000256" key="7">
    <source>
        <dbReference type="ARBA" id="ARBA00023049"/>
    </source>
</evidence>
<feature type="active site" description="Proton donor/acceptor" evidence="9">
    <location>
        <position position="214"/>
    </location>
</feature>
<comment type="catalytic activity">
    <reaction evidence="1 9 10">
        <text>D-alanyl-D-alanine + H2O = 2 D-alanine</text>
        <dbReference type="Rhea" id="RHEA:20661"/>
        <dbReference type="ChEBI" id="CHEBI:15377"/>
        <dbReference type="ChEBI" id="CHEBI:57416"/>
        <dbReference type="ChEBI" id="CHEBI:57822"/>
        <dbReference type="EC" id="3.4.13.22"/>
    </reaction>
</comment>
<dbReference type="GO" id="GO:0071555">
    <property type="term" value="P:cell wall organization"/>
    <property type="evidence" value="ECO:0007669"/>
    <property type="project" value="UniProtKB-KW"/>
</dbReference>
<evidence type="ECO:0000313" key="12">
    <source>
        <dbReference type="Proteomes" id="UP000244948"/>
    </source>
</evidence>
<organism evidence="11 12">
    <name type="scientific">Ignatzschineria indica</name>
    <dbReference type="NCBI Taxonomy" id="472583"/>
    <lineage>
        <taxon>Bacteria</taxon>
        <taxon>Pseudomonadati</taxon>
        <taxon>Pseudomonadota</taxon>
        <taxon>Gammaproteobacteria</taxon>
        <taxon>Cardiobacteriales</taxon>
        <taxon>Ignatzschineriaceae</taxon>
        <taxon>Ignatzschineria</taxon>
    </lineage>
</organism>
<evidence type="ECO:0000313" key="11">
    <source>
        <dbReference type="EMBL" id="PWD84622.1"/>
    </source>
</evidence>
<dbReference type="PANTHER" id="PTHR43126">
    <property type="entry name" value="D-ALANYL-D-ALANINE DIPEPTIDASE"/>
    <property type="match status" value="1"/>
</dbReference>
<evidence type="ECO:0000256" key="1">
    <source>
        <dbReference type="ARBA" id="ARBA00001362"/>
    </source>
</evidence>
<keyword evidence="2 9" id="KW-0645">Protease</keyword>
<dbReference type="GO" id="GO:0008270">
    <property type="term" value="F:zinc ion binding"/>
    <property type="evidence" value="ECO:0007669"/>
    <property type="project" value="UniProtKB-UniRule"/>
</dbReference>
<dbReference type="RefSeq" id="WP_109235786.1">
    <property type="nucleotide sequence ID" value="NZ_BMXZ01000001.1"/>
</dbReference>
<feature type="binding site" evidence="9">
    <location>
        <position position="150"/>
    </location>
    <ligand>
        <name>Zn(2+)</name>
        <dbReference type="ChEBI" id="CHEBI:29105"/>
        <note>catalytic</note>
    </ligand>
</feature>
<dbReference type="GO" id="GO:0006508">
    <property type="term" value="P:proteolysis"/>
    <property type="evidence" value="ECO:0007669"/>
    <property type="project" value="UniProtKB-KW"/>
</dbReference>
<evidence type="ECO:0000256" key="8">
    <source>
        <dbReference type="ARBA" id="ARBA00023316"/>
    </source>
</evidence>
<dbReference type="InterPro" id="IPR009045">
    <property type="entry name" value="Zn_M74/Hedgehog-like"/>
</dbReference>
<keyword evidence="4 9" id="KW-0378">Hydrolase</keyword>
<comment type="similarity">
    <text evidence="9 10">Belongs to the peptidase M15D family.</text>
</comment>
<dbReference type="InterPro" id="IPR000755">
    <property type="entry name" value="A_A_dipeptidase"/>
</dbReference>
<dbReference type="AlphaFoldDB" id="A0A2U2AN33"/>
<evidence type="ECO:0000256" key="2">
    <source>
        <dbReference type="ARBA" id="ARBA00022670"/>
    </source>
</evidence>